<dbReference type="RefSeq" id="WP_382390645.1">
    <property type="nucleotide sequence ID" value="NZ_JBHTCQ010000001.1"/>
</dbReference>
<accession>A0ABW2Q3N2</accession>
<evidence type="ECO:0000313" key="1">
    <source>
        <dbReference type="EMBL" id="MFC7403821.1"/>
    </source>
</evidence>
<comment type="caution">
    <text evidence="1">The sequence shown here is derived from an EMBL/GenBank/DDBJ whole genome shotgun (WGS) entry which is preliminary data.</text>
</comment>
<protein>
    <submittedName>
        <fullName evidence="1">Uncharacterized protein</fullName>
    </submittedName>
</protein>
<sequence>MEGSLSPQQAAELLGTAGIPPAQGDGTLTGEPVLIFMQVPTAEGAGYAYVYLSSQGVVLARAAEHVGGSPDPDEASWSELFDHMQTEVVSVRDAAGTPVFAVSHKKVLKSEVTVADAHGRTMGTMRQRNILGRVRFSIEAAGHDYGSFVAATTQMLGFDVRDPADNVVGRLVKVGQLYGVRSPMGLGHAKVPACFVLQLFQRPPLPLLTAAMPIVLDLSMNLDSVTSRATKRGPTA</sequence>
<dbReference type="EMBL" id="JBHTCQ010000001">
    <property type="protein sequence ID" value="MFC7403821.1"/>
    <property type="molecule type" value="Genomic_DNA"/>
</dbReference>
<organism evidence="1 2">
    <name type="scientific">Georgenia alba</name>
    <dbReference type="NCBI Taxonomy" id="2233858"/>
    <lineage>
        <taxon>Bacteria</taxon>
        <taxon>Bacillati</taxon>
        <taxon>Actinomycetota</taxon>
        <taxon>Actinomycetes</taxon>
        <taxon>Micrococcales</taxon>
        <taxon>Bogoriellaceae</taxon>
        <taxon>Georgenia</taxon>
    </lineage>
</organism>
<name>A0ABW2Q3N2_9MICO</name>
<dbReference type="Proteomes" id="UP001596455">
    <property type="component" value="Unassembled WGS sequence"/>
</dbReference>
<reference evidence="2" key="1">
    <citation type="journal article" date="2019" name="Int. J. Syst. Evol. Microbiol.">
        <title>The Global Catalogue of Microorganisms (GCM) 10K type strain sequencing project: providing services to taxonomists for standard genome sequencing and annotation.</title>
        <authorList>
            <consortium name="The Broad Institute Genomics Platform"/>
            <consortium name="The Broad Institute Genome Sequencing Center for Infectious Disease"/>
            <person name="Wu L."/>
            <person name="Ma J."/>
        </authorList>
    </citation>
    <scope>NUCLEOTIDE SEQUENCE [LARGE SCALE GENOMIC DNA]</scope>
    <source>
        <strain evidence="2">JCM 1490</strain>
    </source>
</reference>
<gene>
    <name evidence="1" type="ORF">ACFQQL_01765</name>
</gene>
<keyword evidence="2" id="KW-1185">Reference proteome</keyword>
<evidence type="ECO:0000313" key="2">
    <source>
        <dbReference type="Proteomes" id="UP001596455"/>
    </source>
</evidence>
<proteinExistence type="predicted"/>